<dbReference type="GO" id="GO:0051604">
    <property type="term" value="P:protein maturation"/>
    <property type="evidence" value="ECO:0007669"/>
    <property type="project" value="InterPro"/>
</dbReference>
<accession>A0A8C4R523</accession>
<protein>
    <recommendedName>
        <fullName evidence="2">Lipase maturation factor 2</fullName>
    </recommendedName>
</protein>
<evidence type="ECO:0000313" key="6">
    <source>
        <dbReference type="Ensembl" id="ENSEBUP00000025003.1"/>
    </source>
</evidence>
<evidence type="ECO:0000256" key="3">
    <source>
        <dbReference type="SAM" id="MobiDB-lite"/>
    </source>
</evidence>
<evidence type="ECO:0000256" key="4">
    <source>
        <dbReference type="SAM" id="Phobius"/>
    </source>
</evidence>
<evidence type="ECO:0000256" key="1">
    <source>
        <dbReference type="ARBA" id="ARBA00023180"/>
    </source>
</evidence>
<keyword evidence="4" id="KW-0812">Transmembrane</keyword>
<feature type="transmembrane region" description="Helical" evidence="4">
    <location>
        <begin position="6"/>
        <end position="25"/>
    </location>
</feature>
<keyword evidence="4" id="KW-1133">Transmembrane helix</keyword>
<dbReference type="PANTHER" id="PTHR14463:SF5">
    <property type="entry name" value="LIPASE MATURATION FACTOR 2"/>
    <property type="match status" value="1"/>
</dbReference>
<dbReference type="Ensembl" id="ENSEBUT00000025579.1">
    <property type="protein sequence ID" value="ENSEBUP00000025003.1"/>
    <property type="gene ID" value="ENSEBUG00000015434.1"/>
</dbReference>
<dbReference type="OMA" id="DWLERIM"/>
<dbReference type="PANTHER" id="PTHR14463">
    <property type="entry name" value="LIPASE MATURATION FACTOR"/>
    <property type="match status" value="1"/>
</dbReference>
<dbReference type="AlphaFoldDB" id="A0A8C4R523"/>
<evidence type="ECO:0000256" key="2">
    <source>
        <dbReference type="ARBA" id="ARBA00040643"/>
    </source>
</evidence>
<feature type="domain" description="Lipase maturation factor 1/2 C-terminal" evidence="5">
    <location>
        <begin position="50"/>
        <end position="192"/>
    </location>
</feature>
<reference evidence="6" key="1">
    <citation type="submission" date="2025-08" db="UniProtKB">
        <authorList>
            <consortium name="Ensembl"/>
        </authorList>
    </citation>
    <scope>IDENTIFICATION</scope>
</reference>
<feature type="compositionally biased region" description="Basic residues" evidence="3">
    <location>
        <begin position="277"/>
        <end position="289"/>
    </location>
</feature>
<keyword evidence="7" id="KW-1185">Reference proteome</keyword>
<dbReference type="GeneTree" id="ENSGT00530000063702"/>
<dbReference type="GO" id="GO:0005789">
    <property type="term" value="C:endoplasmic reticulum membrane"/>
    <property type="evidence" value="ECO:0007669"/>
    <property type="project" value="TreeGrafter"/>
</dbReference>
<dbReference type="Pfam" id="PF25179">
    <property type="entry name" value="LMF1_C"/>
    <property type="match status" value="1"/>
</dbReference>
<sequence>MIQWAFFSVVAATMFSISLVPYSYLHPHTHDMLWPAVRKLHEIVDPWQVSSSYGLFRRMTGVGGRPEVVIEGSWELGRNWKELEFMYKPGNISTALPFITPHQPRLDWQMWFAALGDRRQSPWFTCLLLRILEGKEDVLRLIQSDQSNYPFAHKPPTFVRAQLYKYHYTSILKNGSLPQAWWWREWVNEFHPTVNLGEPQFESQLAKFGCKGSPPADKPSASQLHQTMTLIGRVVRSIPPHHLTTALCLVVLLSILSQRFTTPSRKSKGRPMEAPKSRRGKSGKGRKQE</sequence>
<proteinExistence type="predicted"/>
<dbReference type="InterPro" id="IPR057433">
    <property type="entry name" value="LMF1/2_C"/>
</dbReference>
<reference evidence="6" key="2">
    <citation type="submission" date="2025-09" db="UniProtKB">
        <authorList>
            <consortium name="Ensembl"/>
        </authorList>
    </citation>
    <scope>IDENTIFICATION</scope>
</reference>
<dbReference type="Proteomes" id="UP000694388">
    <property type="component" value="Unplaced"/>
</dbReference>
<name>A0A8C4R523_EPTBU</name>
<keyword evidence="4" id="KW-0472">Membrane</keyword>
<feature type="region of interest" description="Disordered" evidence="3">
    <location>
        <begin position="263"/>
        <end position="289"/>
    </location>
</feature>
<keyword evidence="1" id="KW-0325">Glycoprotein</keyword>
<evidence type="ECO:0000259" key="5">
    <source>
        <dbReference type="Pfam" id="PF25179"/>
    </source>
</evidence>
<evidence type="ECO:0000313" key="7">
    <source>
        <dbReference type="Proteomes" id="UP000694388"/>
    </source>
</evidence>
<organism evidence="6 7">
    <name type="scientific">Eptatretus burgeri</name>
    <name type="common">Inshore hagfish</name>
    <dbReference type="NCBI Taxonomy" id="7764"/>
    <lineage>
        <taxon>Eukaryota</taxon>
        <taxon>Metazoa</taxon>
        <taxon>Chordata</taxon>
        <taxon>Craniata</taxon>
        <taxon>Vertebrata</taxon>
        <taxon>Cyclostomata</taxon>
        <taxon>Myxini</taxon>
        <taxon>Myxiniformes</taxon>
        <taxon>Myxinidae</taxon>
        <taxon>Eptatretinae</taxon>
        <taxon>Eptatretus</taxon>
    </lineage>
</organism>
<dbReference type="InterPro" id="IPR009613">
    <property type="entry name" value="LMF"/>
</dbReference>